<feature type="region of interest" description="Disordered" evidence="3">
    <location>
        <begin position="1"/>
        <end position="22"/>
    </location>
</feature>
<dbReference type="PANTHER" id="PTHR15818">
    <property type="entry name" value="G PATCH AND KOW-CONTAINING"/>
    <property type="match status" value="1"/>
</dbReference>
<feature type="domain" description="G-patch" evidence="4">
    <location>
        <begin position="161"/>
        <end position="192"/>
    </location>
</feature>
<dbReference type="PANTHER" id="PTHR15818:SF2">
    <property type="entry name" value="G-PATCH DOMAIN AND KOW MOTIFS-CONTAINING PROTEIN"/>
    <property type="match status" value="1"/>
</dbReference>
<dbReference type="EnsemblMetazoa" id="PHUM098580-RA">
    <property type="protein sequence ID" value="PHUM098580-PA"/>
    <property type="gene ID" value="PHUM098580"/>
</dbReference>
<dbReference type="EMBL" id="DS235065">
    <property type="protein sequence ID" value="EEB11221.1"/>
    <property type="molecule type" value="Genomic_DNA"/>
</dbReference>
<dbReference type="InParanoid" id="E0VCW5"/>
<reference evidence="5" key="1">
    <citation type="submission" date="2007-04" db="EMBL/GenBank/DDBJ databases">
        <title>Annotation of Pediculus humanus corporis strain USDA.</title>
        <authorList>
            <person name="Kirkness E."/>
            <person name="Hannick L."/>
            <person name="Hass B."/>
            <person name="Bruggner R."/>
            <person name="Lawson D."/>
            <person name="Bidwell S."/>
            <person name="Joardar V."/>
            <person name="Caler E."/>
            <person name="Walenz B."/>
            <person name="Inman J."/>
            <person name="Schobel S."/>
            <person name="Galinsky K."/>
            <person name="Amedeo P."/>
            <person name="Strausberg R."/>
        </authorList>
    </citation>
    <scope>NUCLEOTIDE SEQUENCE</scope>
    <source>
        <strain evidence="5">USDA</strain>
    </source>
</reference>
<dbReference type="HOGENOM" id="CLU_1078544_0_0_1"/>
<dbReference type="EMBL" id="AAZO01001179">
    <property type="status" value="NOT_ANNOTATED_CDS"/>
    <property type="molecule type" value="Genomic_DNA"/>
</dbReference>
<dbReference type="CTD" id="8238078"/>
<organism>
    <name type="scientific">Pediculus humanus subsp. corporis</name>
    <name type="common">Body louse</name>
    <dbReference type="NCBI Taxonomy" id="121224"/>
    <lineage>
        <taxon>Eukaryota</taxon>
        <taxon>Metazoa</taxon>
        <taxon>Ecdysozoa</taxon>
        <taxon>Arthropoda</taxon>
        <taxon>Hexapoda</taxon>
        <taxon>Insecta</taxon>
        <taxon>Pterygota</taxon>
        <taxon>Neoptera</taxon>
        <taxon>Paraneoptera</taxon>
        <taxon>Psocodea</taxon>
        <taxon>Troctomorpha</taxon>
        <taxon>Phthiraptera</taxon>
        <taxon>Anoplura</taxon>
        <taxon>Pediculidae</taxon>
        <taxon>Pediculus</taxon>
    </lineage>
</organism>
<dbReference type="VEuPathDB" id="VectorBase:PHUM098580"/>
<evidence type="ECO:0000256" key="3">
    <source>
        <dbReference type="SAM" id="MobiDB-lite"/>
    </source>
</evidence>
<evidence type="ECO:0000256" key="2">
    <source>
        <dbReference type="ARBA" id="ARBA00023242"/>
    </source>
</evidence>
<name>E0VCW5_PEDHC</name>
<dbReference type="KEGG" id="phu:Phum_PHUM098580"/>
<keyword evidence="2" id="KW-0539">Nucleus</keyword>
<evidence type="ECO:0000259" key="4">
    <source>
        <dbReference type="PROSITE" id="PS50174"/>
    </source>
</evidence>
<dbReference type="Pfam" id="PF12656">
    <property type="entry name" value="G-patch_2"/>
    <property type="match status" value="1"/>
</dbReference>
<dbReference type="InterPro" id="IPR000467">
    <property type="entry name" value="G_patch_dom"/>
</dbReference>
<evidence type="ECO:0000313" key="7">
    <source>
        <dbReference type="Proteomes" id="UP000009046"/>
    </source>
</evidence>
<comment type="subcellular location">
    <subcellularLocation>
        <location evidence="1">Nucleus</location>
    </subcellularLocation>
</comment>
<dbReference type="Proteomes" id="UP000009046">
    <property type="component" value="Unassembled WGS sequence"/>
</dbReference>
<proteinExistence type="predicted"/>
<evidence type="ECO:0000313" key="6">
    <source>
        <dbReference type="EnsemblMetazoa" id="PHUM098580-PA"/>
    </source>
</evidence>
<protein>
    <submittedName>
        <fullName evidence="5 6">Pre-mRNA-splicing factor SPP2, putative</fullName>
    </submittedName>
</protein>
<dbReference type="GO" id="GO:0003676">
    <property type="term" value="F:nucleic acid binding"/>
    <property type="evidence" value="ECO:0007669"/>
    <property type="project" value="InterPro"/>
</dbReference>
<dbReference type="STRING" id="121224.E0VCW5"/>
<dbReference type="GO" id="GO:0005681">
    <property type="term" value="C:spliceosomal complex"/>
    <property type="evidence" value="ECO:0007669"/>
    <property type="project" value="TreeGrafter"/>
</dbReference>
<dbReference type="RefSeq" id="XP_002423959.1">
    <property type="nucleotide sequence ID" value="XM_002423914.1"/>
</dbReference>
<dbReference type="AlphaFoldDB" id="E0VCW5"/>
<sequence>MGDNNKKISFSFSKTKKPSIAKVSNVEEKEKIEYISCFDKKKDAIKERNEKSKKSMLVIPMISSNTFNGISAKLEKKNEQNKNVKCSEDNKDNSNRNGHSQDNKTDKQMTADEIAAAEILSSIKNSNEDKKNCSDFVIAQTSKSELELSNESTIDYDQVPVSEFGFAMLRGMGWKENAGIGKEPRTVSTVSPKLRPKGLGLGAKYKPESDNQEIKKKKVSIVHCLLFF</sequence>
<keyword evidence="7" id="KW-1185">Reference proteome</keyword>
<dbReference type="OMA" id="MGWKENA"/>
<dbReference type="PROSITE" id="PS50174">
    <property type="entry name" value="G_PATCH"/>
    <property type="match status" value="1"/>
</dbReference>
<dbReference type="InterPro" id="IPR026822">
    <property type="entry name" value="Spp2/MOS2_G-patch"/>
</dbReference>
<dbReference type="OrthoDB" id="5577072at2759"/>
<dbReference type="InterPro" id="IPR045166">
    <property type="entry name" value="Spp2-like"/>
</dbReference>
<gene>
    <name evidence="6" type="primary">8238078</name>
    <name evidence="5" type="ORF">Phum_PHUM098580</name>
</gene>
<evidence type="ECO:0000313" key="5">
    <source>
        <dbReference type="EMBL" id="EEB11221.1"/>
    </source>
</evidence>
<dbReference type="GeneID" id="8238078"/>
<evidence type="ECO:0000256" key="1">
    <source>
        <dbReference type="ARBA" id="ARBA00004123"/>
    </source>
</evidence>
<feature type="region of interest" description="Disordered" evidence="3">
    <location>
        <begin position="78"/>
        <end position="108"/>
    </location>
</feature>
<dbReference type="SMART" id="SM00443">
    <property type="entry name" value="G_patch"/>
    <property type="match status" value="1"/>
</dbReference>
<reference evidence="5" key="2">
    <citation type="submission" date="2007-04" db="EMBL/GenBank/DDBJ databases">
        <title>The genome of the human body louse.</title>
        <authorList>
            <consortium name="The Human Body Louse Genome Consortium"/>
            <person name="Kirkness E."/>
            <person name="Walenz B."/>
            <person name="Hass B."/>
            <person name="Bruggner R."/>
            <person name="Strausberg R."/>
        </authorList>
    </citation>
    <scope>NUCLEOTIDE SEQUENCE</scope>
    <source>
        <strain evidence="5">USDA</strain>
    </source>
</reference>
<reference evidence="6" key="3">
    <citation type="submission" date="2021-02" db="UniProtKB">
        <authorList>
            <consortium name="EnsemblMetazoa"/>
        </authorList>
    </citation>
    <scope>IDENTIFICATION</scope>
    <source>
        <strain evidence="6">USDA</strain>
    </source>
</reference>
<dbReference type="eggNOG" id="KOG4315">
    <property type="taxonomic scope" value="Eukaryota"/>
</dbReference>
<accession>E0VCW5</accession>
<dbReference type="GO" id="GO:0000398">
    <property type="term" value="P:mRNA splicing, via spliceosome"/>
    <property type="evidence" value="ECO:0007669"/>
    <property type="project" value="InterPro"/>
</dbReference>